<dbReference type="Gene3D" id="1.10.287.130">
    <property type="match status" value="1"/>
</dbReference>
<comment type="caution">
    <text evidence="5">The sequence shown here is derived from an EMBL/GenBank/DDBJ whole genome shotgun (WGS) entry which is preliminary data.</text>
</comment>
<dbReference type="Gene3D" id="3.30.565.10">
    <property type="entry name" value="Histidine kinase-like ATPase, C-terminal domain"/>
    <property type="match status" value="1"/>
</dbReference>
<dbReference type="Proteomes" id="UP000568106">
    <property type="component" value="Unassembled WGS sequence"/>
</dbReference>
<dbReference type="InterPro" id="IPR004358">
    <property type="entry name" value="Sig_transdc_His_kin-like_C"/>
</dbReference>
<sequence>MRLNSQSPLRLQAQTPLLRWLAHEPPDLDRARAAAARIEQDANRAADVISSLQSFYRTGIPTKRQSVDLKEIIGEMTILLRAEAERYAIATHQEIDVCLPRLFASRVQLQQILMNLMLNAIEAMKDTGGEMTIKAKIDSNGLVVTSVSDTGVGLAAENIERIFDPFHTTKPQGTGMGLTITRSIVESYGGRVWANPNQGPGATFHFTLPRETEAQI</sequence>
<protein>
    <recommendedName>
        <fullName evidence="2">histidine kinase</fullName>
        <ecNumber evidence="2">2.7.13.3</ecNumber>
    </recommendedName>
</protein>
<evidence type="ECO:0000256" key="2">
    <source>
        <dbReference type="ARBA" id="ARBA00012438"/>
    </source>
</evidence>
<dbReference type="Pfam" id="PF02518">
    <property type="entry name" value="HATPase_c"/>
    <property type="match status" value="1"/>
</dbReference>
<dbReference type="AlphaFoldDB" id="A0A7W8ILV3"/>
<keyword evidence="5" id="KW-0418">Kinase</keyword>
<evidence type="ECO:0000256" key="3">
    <source>
        <dbReference type="ARBA" id="ARBA00022553"/>
    </source>
</evidence>
<keyword evidence="5" id="KW-0808">Transferase</keyword>
<dbReference type="PANTHER" id="PTHR43547">
    <property type="entry name" value="TWO-COMPONENT HISTIDINE KINASE"/>
    <property type="match status" value="1"/>
</dbReference>
<comment type="catalytic activity">
    <reaction evidence="1">
        <text>ATP + protein L-histidine = ADP + protein N-phospho-L-histidine.</text>
        <dbReference type="EC" id="2.7.13.3"/>
    </reaction>
</comment>
<keyword evidence="3" id="KW-0597">Phosphoprotein</keyword>
<feature type="domain" description="Histidine kinase" evidence="4">
    <location>
        <begin position="1"/>
        <end position="212"/>
    </location>
</feature>
<reference evidence="5" key="1">
    <citation type="submission" date="2020-08" db="EMBL/GenBank/DDBJ databases">
        <title>Genomic Encyclopedia of Type Strains, Phase IV (KMG-V): Genome sequencing to study the core and pangenomes of soil and plant-associated prokaryotes.</title>
        <authorList>
            <person name="Whitman W."/>
        </authorList>
    </citation>
    <scope>NUCLEOTIDE SEQUENCE [LARGE SCALE GENOMIC DNA]</scope>
    <source>
        <strain evidence="5">M8UP27</strain>
    </source>
</reference>
<evidence type="ECO:0000313" key="6">
    <source>
        <dbReference type="Proteomes" id="UP000568106"/>
    </source>
</evidence>
<keyword evidence="6" id="KW-1185">Reference proteome</keyword>
<dbReference type="SUPFAM" id="SSF55874">
    <property type="entry name" value="ATPase domain of HSP90 chaperone/DNA topoisomerase II/histidine kinase"/>
    <property type="match status" value="1"/>
</dbReference>
<dbReference type="InterPro" id="IPR036890">
    <property type="entry name" value="HATPase_C_sf"/>
</dbReference>
<dbReference type="InterPro" id="IPR003594">
    <property type="entry name" value="HATPase_dom"/>
</dbReference>
<dbReference type="GO" id="GO:0000155">
    <property type="term" value="F:phosphorelay sensor kinase activity"/>
    <property type="evidence" value="ECO:0007669"/>
    <property type="project" value="TreeGrafter"/>
</dbReference>
<proteinExistence type="predicted"/>
<dbReference type="EC" id="2.7.13.3" evidence="2"/>
<dbReference type="PANTHER" id="PTHR43547:SF2">
    <property type="entry name" value="HYBRID SIGNAL TRANSDUCTION HISTIDINE KINASE C"/>
    <property type="match status" value="1"/>
</dbReference>
<dbReference type="PRINTS" id="PR00344">
    <property type="entry name" value="BCTRLSENSOR"/>
</dbReference>
<gene>
    <name evidence="5" type="ORF">HDF09_004211</name>
</gene>
<dbReference type="InterPro" id="IPR005467">
    <property type="entry name" value="His_kinase_dom"/>
</dbReference>
<dbReference type="EMBL" id="JACHDY010000010">
    <property type="protein sequence ID" value="MBB5319502.1"/>
    <property type="molecule type" value="Genomic_DNA"/>
</dbReference>
<evidence type="ECO:0000256" key="1">
    <source>
        <dbReference type="ARBA" id="ARBA00000085"/>
    </source>
</evidence>
<evidence type="ECO:0000259" key="4">
    <source>
        <dbReference type="PROSITE" id="PS50109"/>
    </source>
</evidence>
<organism evidence="5 6">
    <name type="scientific">Tunturiibacter empetritectus</name>
    <dbReference type="NCBI Taxonomy" id="3069691"/>
    <lineage>
        <taxon>Bacteria</taxon>
        <taxon>Pseudomonadati</taxon>
        <taxon>Acidobacteriota</taxon>
        <taxon>Terriglobia</taxon>
        <taxon>Terriglobales</taxon>
        <taxon>Acidobacteriaceae</taxon>
        <taxon>Tunturiibacter</taxon>
    </lineage>
</organism>
<evidence type="ECO:0000313" key="5">
    <source>
        <dbReference type="EMBL" id="MBB5319502.1"/>
    </source>
</evidence>
<dbReference type="SMART" id="SM00387">
    <property type="entry name" value="HATPase_c"/>
    <property type="match status" value="1"/>
</dbReference>
<accession>A0A7W8ILV3</accession>
<dbReference type="PROSITE" id="PS50109">
    <property type="entry name" value="HIS_KIN"/>
    <property type="match status" value="1"/>
</dbReference>
<name>A0A7W8ILV3_9BACT</name>